<dbReference type="EMBL" id="CP012199">
    <property type="protein sequence ID" value="AMG75260.1"/>
    <property type="molecule type" value="Genomic_DNA"/>
</dbReference>
<accession>A0AA86GNQ2</accession>
<reference evidence="1 2" key="1">
    <citation type="journal article" date="2016" name="BMC Genomics">
        <title>Genomic analysis of the nitrate-respiring Sphingopyxis granuli (formerly Sphingomonas macrogoltabida) strain TFA.</title>
        <authorList>
            <person name="Garcia-Romero I."/>
            <person name="Perez-Pulido A.J."/>
            <person name="Gonzalez-Flores Y.E."/>
            <person name="Reyes-Ramirez F."/>
            <person name="Santero E."/>
            <person name="Floriano B."/>
        </authorList>
    </citation>
    <scope>NUCLEOTIDE SEQUENCE [LARGE SCALE GENOMIC DNA]</scope>
    <source>
        <strain evidence="1 2">TFA</strain>
    </source>
</reference>
<evidence type="ECO:0000313" key="1">
    <source>
        <dbReference type="EMBL" id="AMG75260.1"/>
    </source>
</evidence>
<organism evidence="1 2">
    <name type="scientific">Sphingopyxis granuli</name>
    <dbReference type="NCBI Taxonomy" id="267128"/>
    <lineage>
        <taxon>Bacteria</taxon>
        <taxon>Pseudomonadati</taxon>
        <taxon>Pseudomonadota</taxon>
        <taxon>Alphaproteobacteria</taxon>
        <taxon>Sphingomonadales</taxon>
        <taxon>Sphingomonadaceae</taxon>
        <taxon>Sphingopyxis</taxon>
    </lineage>
</organism>
<gene>
    <name evidence="1" type="ORF">SGRAN_2912</name>
</gene>
<keyword evidence="2" id="KW-1185">Reference proteome</keyword>
<dbReference type="KEGG" id="sgi:SGRAN_2912"/>
<sequence>MRAVADDGYSAIERLEHSPLADDQMLALALRLSDRRTPGEPMEAVLDRHFRVDASPVAQEAQRRAVWRAVDANGLPIERGSHAVANLERRLAGREGDLDRALRRHAALYSSLWCDPRIGASASARRVMLAMVSLLHEREATPRFVPRGGRRTI</sequence>
<protein>
    <submittedName>
        <fullName evidence="1">Uncharacterized protein</fullName>
    </submittedName>
</protein>
<dbReference type="AlphaFoldDB" id="A0AA86GNQ2"/>
<name>A0AA86GNQ2_9SPHN</name>
<proteinExistence type="predicted"/>
<dbReference type="Proteomes" id="UP000058599">
    <property type="component" value="Chromosome"/>
</dbReference>
<evidence type="ECO:0000313" key="2">
    <source>
        <dbReference type="Proteomes" id="UP000058599"/>
    </source>
</evidence>